<proteinExistence type="predicted"/>
<comment type="caution">
    <text evidence="1">The sequence shown here is derived from an EMBL/GenBank/DDBJ whole genome shotgun (WGS) entry which is preliminary data.</text>
</comment>
<evidence type="ECO:0000313" key="1">
    <source>
        <dbReference type="EMBL" id="GAA08408.1"/>
    </source>
</evidence>
<evidence type="ECO:0000313" key="2">
    <source>
        <dbReference type="Proteomes" id="UP000004319"/>
    </source>
</evidence>
<name>F7VDG3_9PROT</name>
<dbReference type="EMBL" id="BABS01000033">
    <property type="protein sequence ID" value="GAA08408.1"/>
    <property type="molecule type" value="Genomic_DNA"/>
</dbReference>
<dbReference type="Proteomes" id="UP000004319">
    <property type="component" value="Unassembled WGS sequence"/>
</dbReference>
<accession>F7VDG3</accession>
<protein>
    <submittedName>
        <fullName evidence="1">Uncharacterized protein</fullName>
    </submittedName>
</protein>
<sequence>MKSLPGLSGGGLRQNRMMMTPMPPYRAFQTTVFRLVSFPASRCAAELSNSLWKQNRQGVRLAFIAYGTISAA</sequence>
<organism evidence="1 2">
    <name type="scientific">Acetobacter tropicalis NBRC 101654</name>
    <dbReference type="NCBI Taxonomy" id="749388"/>
    <lineage>
        <taxon>Bacteria</taxon>
        <taxon>Pseudomonadati</taxon>
        <taxon>Pseudomonadota</taxon>
        <taxon>Alphaproteobacteria</taxon>
        <taxon>Acetobacterales</taxon>
        <taxon>Acetobacteraceae</taxon>
        <taxon>Acetobacter</taxon>
    </lineage>
</organism>
<reference evidence="1 2" key="1">
    <citation type="journal article" date="2011" name="Biochem. Biophys. Res. Commun.">
        <title>Increased number of Arginine-based salt bridges contributes to the thermotolerance of thermotolerant acetic acid bacteria, Acetobacter tropicalis SKU1100.</title>
        <authorList>
            <person name="Matsutani M."/>
            <person name="Hirakawa H."/>
            <person name="Nishikura M."/>
            <person name="Soemphol W."/>
            <person name="Ali I.A.I."/>
            <person name="Yakushi T."/>
            <person name="Matsushita K."/>
        </authorList>
    </citation>
    <scope>NUCLEOTIDE SEQUENCE [LARGE SCALE GENOMIC DNA]</scope>
    <source>
        <strain evidence="1 2">NBRC 101654</strain>
    </source>
</reference>
<gene>
    <name evidence="1" type="ORF">ATPR_1412</name>
</gene>
<dbReference type="AlphaFoldDB" id="F7VDG3"/>